<sequence length="62" mass="7360">MHGYLIFIAIFLSILLVIVHKLVQIAEAFLKLLHIIEDMDKQIHKLKRHKKKLPRYSGKKLK</sequence>
<keyword evidence="1" id="KW-0812">Transmembrane</keyword>
<protein>
    <submittedName>
        <fullName evidence="2">Uncharacterized protein</fullName>
    </submittedName>
</protein>
<dbReference type="Proteomes" id="UP000265489">
    <property type="component" value="Unassembled WGS sequence"/>
</dbReference>
<proteinExistence type="predicted"/>
<comment type="caution">
    <text evidence="2">The sequence shown here is derived from an EMBL/GenBank/DDBJ whole genome shotgun (WGS) entry which is preliminary data.</text>
</comment>
<evidence type="ECO:0000256" key="1">
    <source>
        <dbReference type="SAM" id="Phobius"/>
    </source>
</evidence>
<keyword evidence="1" id="KW-1133">Transmembrane helix</keyword>
<dbReference type="EMBL" id="QRYQ01000006">
    <property type="protein sequence ID" value="RGU92303.1"/>
    <property type="molecule type" value="Genomic_DNA"/>
</dbReference>
<gene>
    <name evidence="2" type="ORF">DWW32_04810</name>
</gene>
<keyword evidence="1" id="KW-0472">Membrane</keyword>
<organism evidence="2 3">
    <name type="scientific">Holdemanella biformis</name>
    <dbReference type="NCBI Taxonomy" id="1735"/>
    <lineage>
        <taxon>Bacteria</taxon>
        <taxon>Bacillati</taxon>
        <taxon>Bacillota</taxon>
        <taxon>Erysipelotrichia</taxon>
        <taxon>Erysipelotrichales</taxon>
        <taxon>Erysipelotrichaceae</taxon>
        <taxon>Holdemanella</taxon>
    </lineage>
</organism>
<feature type="transmembrane region" description="Helical" evidence="1">
    <location>
        <begin position="6"/>
        <end position="23"/>
    </location>
</feature>
<reference evidence="2 3" key="1">
    <citation type="submission" date="2018-08" db="EMBL/GenBank/DDBJ databases">
        <title>A genome reference for cultivated species of the human gut microbiota.</title>
        <authorList>
            <person name="Zou Y."/>
            <person name="Xue W."/>
            <person name="Luo G."/>
        </authorList>
    </citation>
    <scope>NUCLEOTIDE SEQUENCE [LARGE SCALE GENOMIC DNA]</scope>
    <source>
        <strain evidence="2 3">AF15-20</strain>
    </source>
</reference>
<accession>A0A395WA33</accession>
<dbReference type="AlphaFoldDB" id="A0A395WA33"/>
<evidence type="ECO:0000313" key="2">
    <source>
        <dbReference type="EMBL" id="RGU92303.1"/>
    </source>
</evidence>
<name>A0A395WA33_9FIRM</name>
<evidence type="ECO:0000313" key="3">
    <source>
        <dbReference type="Proteomes" id="UP000265489"/>
    </source>
</evidence>